<feature type="domain" description="CRAL-TRIO" evidence="1">
    <location>
        <begin position="84"/>
        <end position="211"/>
    </location>
</feature>
<dbReference type="PROSITE" id="PS50191">
    <property type="entry name" value="CRAL_TRIO"/>
    <property type="match status" value="1"/>
</dbReference>
<dbReference type="PANTHER" id="PTHR45657">
    <property type="entry name" value="CRAL-TRIO DOMAIN-CONTAINING PROTEIN YKL091C-RELATED"/>
    <property type="match status" value="1"/>
</dbReference>
<sequence length="331" mass="37541">MRWVVRQAPFSVNTRSYMPEGPRLGKLIAQIDWLLIFIEEYNMRSSLVYPRCPLHISCPGKLNLDGLQALTTIDHMLRFQWHSMVHVFGGNLRSCAKEFEGFKRYQVVSILDLDGVSISMINSTVLGIIKRQAHVDSFCFPETLNRLIIVNAPYFFSVTWKIIKGWIDQRTASKIEIISSADKSKATARLLELVDEEKLVTDYGGSYASLIELILNFENNMRSSKKDQFAKIDRRLTHVMHMHSRALSYSIPLNQGEAMDITILSQNGNAGEAIAAFEIVSPDGTQRCTEEYFTRDSQNPLTTELVLGKNIRGEGKVRLYYHLALATSSVV</sequence>
<dbReference type="EMBL" id="HBFR01041300">
    <property type="protein sequence ID" value="CAD8902951.1"/>
    <property type="molecule type" value="Transcribed_RNA"/>
</dbReference>
<dbReference type="AlphaFoldDB" id="A0A7S1BZH9"/>
<dbReference type="InterPro" id="IPR001251">
    <property type="entry name" value="CRAL-TRIO_dom"/>
</dbReference>
<dbReference type="SMART" id="SM00516">
    <property type="entry name" value="SEC14"/>
    <property type="match status" value="1"/>
</dbReference>
<dbReference type="InterPro" id="IPR051026">
    <property type="entry name" value="PI/PC_transfer"/>
</dbReference>
<dbReference type="InterPro" id="IPR036865">
    <property type="entry name" value="CRAL-TRIO_dom_sf"/>
</dbReference>
<dbReference type="Gene3D" id="3.40.525.10">
    <property type="entry name" value="CRAL-TRIO lipid binding domain"/>
    <property type="match status" value="1"/>
</dbReference>
<reference evidence="2" key="1">
    <citation type="submission" date="2021-01" db="EMBL/GenBank/DDBJ databases">
        <authorList>
            <person name="Corre E."/>
            <person name="Pelletier E."/>
            <person name="Niang G."/>
            <person name="Scheremetjew M."/>
            <person name="Finn R."/>
            <person name="Kale V."/>
            <person name="Holt S."/>
            <person name="Cochrane G."/>
            <person name="Meng A."/>
            <person name="Brown T."/>
            <person name="Cohen L."/>
        </authorList>
    </citation>
    <scope>NUCLEOTIDE SEQUENCE</scope>
    <source>
        <strain evidence="2">308</strain>
    </source>
</reference>
<dbReference type="Pfam" id="PF00650">
    <property type="entry name" value="CRAL_TRIO"/>
    <property type="match status" value="1"/>
</dbReference>
<protein>
    <recommendedName>
        <fullName evidence="1">CRAL-TRIO domain-containing protein</fullName>
    </recommendedName>
</protein>
<organism evidence="2">
    <name type="scientific">Corethron hystrix</name>
    <dbReference type="NCBI Taxonomy" id="216773"/>
    <lineage>
        <taxon>Eukaryota</taxon>
        <taxon>Sar</taxon>
        <taxon>Stramenopiles</taxon>
        <taxon>Ochrophyta</taxon>
        <taxon>Bacillariophyta</taxon>
        <taxon>Coscinodiscophyceae</taxon>
        <taxon>Corethrophycidae</taxon>
        <taxon>Corethrales</taxon>
        <taxon>Corethraceae</taxon>
        <taxon>Corethron</taxon>
    </lineage>
</organism>
<dbReference type="PANTHER" id="PTHR45657:SF1">
    <property type="entry name" value="CRAL-TRIO DOMAIN-CONTAINING PROTEIN YKL091C-RELATED"/>
    <property type="match status" value="1"/>
</dbReference>
<evidence type="ECO:0000313" key="2">
    <source>
        <dbReference type="EMBL" id="CAD8902951.1"/>
    </source>
</evidence>
<dbReference type="CDD" id="cd00170">
    <property type="entry name" value="SEC14"/>
    <property type="match status" value="1"/>
</dbReference>
<name>A0A7S1BZH9_9STRA</name>
<gene>
    <name evidence="2" type="ORF">CHYS00102_LOCUS30170</name>
</gene>
<dbReference type="SUPFAM" id="SSF52087">
    <property type="entry name" value="CRAL/TRIO domain"/>
    <property type="match status" value="1"/>
</dbReference>
<evidence type="ECO:0000259" key="1">
    <source>
        <dbReference type="PROSITE" id="PS50191"/>
    </source>
</evidence>
<proteinExistence type="predicted"/>
<accession>A0A7S1BZH9</accession>